<evidence type="ECO:0000256" key="4">
    <source>
        <dbReference type="ARBA" id="ARBA00023136"/>
    </source>
</evidence>
<feature type="transmembrane region" description="Helical" evidence="5">
    <location>
        <begin position="47"/>
        <end position="67"/>
    </location>
</feature>
<sequence>MTGWHQVAVCTLAAFVALLNLAPIELQRRIVNEVVETRDVAVLVQFGIAYSVIILMHQAFKYALWLYQSWHTESTNRYTRAHLLTLYGDKSSSAEDGAGRAVSVVGAEVEKLGGFAGEALSGACANGAMLIGVAAYVLYVEPQIAVFALAFLFPQVVITPFLQRKLNVLIEERVVLLRDLGDGISGMKTNASSDPDHVVNSIFTNRMRFFVLKFAMKSALNLLNALGPLTVLLFGGYLAMQGDAQLGVIVAFISGFEKISSPLRELIGFYRITAQANVQHRMIAKWMAS</sequence>
<dbReference type="SUPFAM" id="SSF90123">
    <property type="entry name" value="ABC transporter transmembrane region"/>
    <property type="match status" value="1"/>
</dbReference>
<gene>
    <name evidence="7" type="ordered locus">RLO149_c026590</name>
</gene>
<evidence type="ECO:0000256" key="5">
    <source>
        <dbReference type="SAM" id="Phobius"/>
    </source>
</evidence>
<evidence type="ECO:0000259" key="6">
    <source>
        <dbReference type="PROSITE" id="PS50929"/>
    </source>
</evidence>
<dbReference type="OrthoDB" id="9760920at2"/>
<dbReference type="AlphaFoldDB" id="F7ZEA9"/>
<evidence type="ECO:0000256" key="3">
    <source>
        <dbReference type="ARBA" id="ARBA00022989"/>
    </source>
</evidence>
<reference evidence="7 8" key="1">
    <citation type="journal article" date="2011" name="BMC Genomics">
        <title>Comparative genome analysis and genome-guided physiological analysis of Roseobacter litoralis.</title>
        <authorList>
            <person name="Kalhoefer D."/>
            <person name="Thole S."/>
            <person name="Voget S."/>
            <person name="Lehmann R."/>
            <person name="Liesegang H."/>
            <person name="Wollher A."/>
            <person name="Daniel R."/>
            <person name="Simon M."/>
            <person name="Brinkhoff T."/>
        </authorList>
    </citation>
    <scope>NUCLEOTIDE SEQUENCE [LARGE SCALE GENOMIC DNA]</scope>
    <source>
        <strain evidence="8">ATCC 49566 / DSM 6996 / JCM 21268 / NBRC 15278 / OCh 149</strain>
    </source>
</reference>
<dbReference type="InterPro" id="IPR011527">
    <property type="entry name" value="ABC1_TM_dom"/>
</dbReference>
<evidence type="ECO:0000256" key="1">
    <source>
        <dbReference type="ARBA" id="ARBA00004651"/>
    </source>
</evidence>
<dbReference type="GO" id="GO:0005886">
    <property type="term" value="C:plasma membrane"/>
    <property type="evidence" value="ECO:0007669"/>
    <property type="project" value="UniProtKB-SubCell"/>
</dbReference>
<dbReference type="EMBL" id="CP002623">
    <property type="protein sequence ID" value="AEI94622.1"/>
    <property type="molecule type" value="Genomic_DNA"/>
</dbReference>
<keyword evidence="3 5" id="KW-1133">Transmembrane helix</keyword>
<feature type="domain" description="ABC transmembrane type-1" evidence="6">
    <location>
        <begin position="7"/>
        <end position="275"/>
    </location>
</feature>
<dbReference type="GO" id="GO:0005524">
    <property type="term" value="F:ATP binding"/>
    <property type="evidence" value="ECO:0007669"/>
    <property type="project" value="InterPro"/>
</dbReference>
<dbReference type="InterPro" id="IPR036640">
    <property type="entry name" value="ABC1_TM_sf"/>
</dbReference>
<dbReference type="STRING" id="391595.RLO149_c026590"/>
<keyword evidence="4 5" id="KW-0472">Membrane</keyword>
<dbReference type="KEGG" id="rli:RLO149_c026590"/>
<dbReference type="Gene3D" id="1.20.1560.10">
    <property type="entry name" value="ABC transporter type 1, transmembrane domain"/>
    <property type="match status" value="1"/>
</dbReference>
<proteinExistence type="predicted"/>
<evidence type="ECO:0000256" key="2">
    <source>
        <dbReference type="ARBA" id="ARBA00022692"/>
    </source>
</evidence>
<dbReference type="Proteomes" id="UP000001353">
    <property type="component" value="Chromosome"/>
</dbReference>
<evidence type="ECO:0000313" key="8">
    <source>
        <dbReference type="Proteomes" id="UP000001353"/>
    </source>
</evidence>
<dbReference type="HOGENOM" id="CLU_070303_0_0_5"/>
<dbReference type="RefSeq" id="WP_013962538.1">
    <property type="nucleotide sequence ID" value="NC_015730.1"/>
</dbReference>
<feature type="transmembrane region" description="Helical" evidence="5">
    <location>
        <begin position="222"/>
        <end position="240"/>
    </location>
</feature>
<dbReference type="eggNOG" id="COG1132">
    <property type="taxonomic scope" value="Bacteria"/>
</dbReference>
<organism evidence="7 8">
    <name type="scientific">Roseobacter litoralis (strain ATCC 49566 / DSM 6996 / JCM 21268 / NBRC 15278 / OCh 149)</name>
    <dbReference type="NCBI Taxonomy" id="391595"/>
    <lineage>
        <taxon>Bacteria</taxon>
        <taxon>Pseudomonadati</taxon>
        <taxon>Pseudomonadota</taxon>
        <taxon>Alphaproteobacteria</taxon>
        <taxon>Rhodobacterales</taxon>
        <taxon>Roseobacteraceae</taxon>
        <taxon>Roseobacter</taxon>
    </lineage>
</organism>
<protein>
    <recommendedName>
        <fullName evidence="6">ABC transmembrane type-1 domain-containing protein</fullName>
    </recommendedName>
</protein>
<evidence type="ECO:0000313" key="7">
    <source>
        <dbReference type="EMBL" id="AEI94622.1"/>
    </source>
</evidence>
<dbReference type="GO" id="GO:0140359">
    <property type="term" value="F:ABC-type transporter activity"/>
    <property type="evidence" value="ECO:0007669"/>
    <property type="project" value="InterPro"/>
</dbReference>
<name>F7ZEA9_ROSLO</name>
<accession>F7ZEA9</accession>
<keyword evidence="8" id="KW-1185">Reference proteome</keyword>
<keyword evidence="2 5" id="KW-0812">Transmembrane</keyword>
<dbReference type="PROSITE" id="PS50929">
    <property type="entry name" value="ABC_TM1F"/>
    <property type="match status" value="1"/>
</dbReference>
<comment type="subcellular location">
    <subcellularLocation>
        <location evidence="1">Cell membrane</location>
        <topology evidence="1">Multi-pass membrane protein</topology>
    </subcellularLocation>
</comment>